<dbReference type="InterPro" id="IPR017930">
    <property type="entry name" value="Myb_dom"/>
</dbReference>
<dbReference type="PROSITE" id="PS51294">
    <property type="entry name" value="HTH_MYB"/>
    <property type="match status" value="1"/>
</dbReference>
<organism evidence="6 7">
    <name type="scientific">Thalictrum thalictroides</name>
    <name type="common">Rue-anemone</name>
    <name type="synonym">Anemone thalictroides</name>
    <dbReference type="NCBI Taxonomy" id="46969"/>
    <lineage>
        <taxon>Eukaryota</taxon>
        <taxon>Viridiplantae</taxon>
        <taxon>Streptophyta</taxon>
        <taxon>Embryophyta</taxon>
        <taxon>Tracheophyta</taxon>
        <taxon>Spermatophyta</taxon>
        <taxon>Magnoliopsida</taxon>
        <taxon>Ranunculales</taxon>
        <taxon>Ranunculaceae</taxon>
        <taxon>Thalictroideae</taxon>
        <taxon>Thalictrum</taxon>
    </lineage>
</organism>
<sequence length="546" mass="59943">MYHHNHHNGKNNFPSTRMSIPHERSHMFLQGNGNACGGDAGLVLSTDPKPRLKWTPELHERFIEAVNQLGGADKATPKTVMKLMGIPGLTLYHLKSHLQKYRLSKNLHGQANPGNNKTGFMGMVAAGERMCEGNGALVTGSQPNKNLQISEALEMQIEVQRRLNEQLEVQRHLQLRIEAQGKYLQSVLEKAQETLGKQKVGGLEDAKVHISQLVSKLSTECLNSGPPDCSIDSCLTSSCEGSQKDQEMPCIIGHSKDSYEANGDSRTYLIPSKEPSPGFMGMVAAGERMCEGNGALVTGSQPNKNLQISEALEMQIEVQRRLNEQLEVQRHLQLRIEAQGKYLQSVLEKAQETLGKQKVGGLEDAKVHISQLVSKLSTECLNSGPPDCSIDSCLTSSCEGSQKDQEMPCIMLTPYHHHNDNTNNAAAGPTEEHLEANEALWCQNIKETKLFPSCSLKKGTEKTKLFPAQKSSSSDFTMRISSQREQGKNGSSISDTRPKAGDGIQLGSENKSKAFGLPYLTSKLDLNVHDENDTASQLDLNGFSWS</sequence>
<dbReference type="FunFam" id="1.10.10.60:FF:000002">
    <property type="entry name" value="Myb family transcription factor"/>
    <property type="match status" value="1"/>
</dbReference>
<evidence type="ECO:0000313" key="6">
    <source>
        <dbReference type="EMBL" id="KAF5197781.1"/>
    </source>
</evidence>
<dbReference type="GO" id="GO:0003700">
    <property type="term" value="F:DNA-binding transcription factor activity"/>
    <property type="evidence" value="ECO:0007669"/>
    <property type="project" value="InterPro"/>
</dbReference>
<evidence type="ECO:0000313" key="7">
    <source>
        <dbReference type="Proteomes" id="UP000554482"/>
    </source>
</evidence>
<dbReference type="AlphaFoldDB" id="A0A7J6WK78"/>
<evidence type="ECO:0000256" key="4">
    <source>
        <dbReference type="SAM" id="MobiDB-lite"/>
    </source>
</evidence>
<dbReference type="InterPro" id="IPR001005">
    <property type="entry name" value="SANT/Myb"/>
</dbReference>
<dbReference type="OrthoDB" id="551907at2759"/>
<comment type="caution">
    <text evidence="6">The sequence shown here is derived from an EMBL/GenBank/DDBJ whole genome shotgun (WGS) entry which is preliminary data.</text>
</comment>
<name>A0A7J6WK78_THATH</name>
<gene>
    <name evidence="6" type="ORF">FRX31_012634</name>
</gene>
<dbReference type="Gene3D" id="1.10.10.60">
    <property type="entry name" value="Homeodomain-like"/>
    <property type="match status" value="1"/>
</dbReference>
<keyword evidence="2" id="KW-0804">Transcription</keyword>
<dbReference type="NCBIfam" id="TIGR01557">
    <property type="entry name" value="myb_SHAQKYF"/>
    <property type="match status" value="1"/>
</dbReference>
<dbReference type="InterPro" id="IPR025756">
    <property type="entry name" value="Myb_CC_LHEQLE"/>
</dbReference>
<evidence type="ECO:0000256" key="3">
    <source>
        <dbReference type="ARBA" id="ARBA00023242"/>
    </source>
</evidence>
<evidence type="ECO:0000256" key="1">
    <source>
        <dbReference type="ARBA" id="ARBA00023015"/>
    </source>
</evidence>
<keyword evidence="1" id="KW-0805">Transcription regulation</keyword>
<feature type="domain" description="HTH myb-type" evidence="5">
    <location>
        <begin position="46"/>
        <end position="106"/>
    </location>
</feature>
<dbReference type="InterPro" id="IPR046955">
    <property type="entry name" value="PHR1-like"/>
</dbReference>
<dbReference type="InterPro" id="IPR006447">
    <property type="entry name" value="Myb_dom_plants"/>
</dbReference>
<dbReference type="EMBL" id="JABWDY010014227">
    <property type="protein sequence ID" value="KAF5197781.1"/>
    <property type="molecule type" value="Genomic_DNA"/>
</dbReference>
<dbReference type="Pfam" id="PF14379">
    <property type="entry name" value="Myb_CC_LHEQLE"/>
    <property type="match status" value="2"/>
</dbReference>
<accession>A0A7J6WK78</accession>
<feature type="region of interest" description="Disordered" evidence="4">
    <location>
        <begin position="466"/>
        <end position="510"/>
    </location>
</feature>
<dbReference type="SUPFAM" id="SSF46689">
    <property type="entry name" value="Homeodomain-like"/>
    <property type="match status" value="1"/>
</dbReference>
<dbReference type="PANTHER" id="PTHR31499:SF2">
    <property type="entry name" value="MYB-RELATED PROTEIN 2"/>
    <property type="match status" value="1"/>
</dbReference>
<protein>
    <submittedName>
        <fullName evidence="6">Myb family transcription factor family protein</fullName>
    </submittedName>
</protein>
<dbReference type="InterPro" id="IPR009057">
    <property type="entry name" value="Homeodomain-like_sf"/>
</dbReference>
<proteinExistence type="predicted"/>
<dbReference type="Pfam" id="PF00249">
    <property type="entry name" value="Myb_DNA-binding"/>
    <property type="match status" value="1"/>
</dbReference>
<dbReference type="Proteomes" id="UP000554482">
    <property type="component" value="Unassembled WGS sequence"/>
</dbReference>
<feature type="compositionally biased region" description="Polar residues" evidence="4">
    <location>
        <begin position="469"/>
        <end position="495"/>
    </location>
</feature>
<evidence type="ECO:0000256" key="2">
    <source>
        <dbReference type="ARBA" id="ARBA00023163"/>
    </source>
</evidence>
<reference evidence="6 7" key="1">
    <citation type="submission" date="2020-06" db="EMBL/GenBank/DDBJ databases">
        <title>Transcriptomic and genomic resources for Thalictrum thalictroides and T. hernandezii: Facilitating candidate gene discovery in an emerging model plant lineage.</title>
        <authorList>
            <person name="Arias T."/>
            <person name="Riano-Pachon D.M."/>
            <person name="Di Stilio V.S."/>
        </authorList>
    </citation>
    <scope>NUCLEOTIDE SEQUENCE [LARGE SCALE GENOMIC DNA]</scope>
    <source>
        <strain evidence="7">cv. WT478/WT964</strain>
        <tissue evidence="6">Leaves</tissue>
    </source>
</reference>
<evidence type="ECO:0000259" key="5">
    <source>
        <dbReference type="PROSITE" id="PS51294"/>
    </source>
</evidence>
<keyword evidence="7" id="KW-1185">Reference proteome</keyword>
<keyword evidence="3" id="KW-0539">Nucleus</keyword>
<dbReference type="GO" id="GO:0003677">
    <property type="term" value="F:DNA binding"/>
    <property type="evidence" value="ECO:0007669"/>
    <property type="project" value="InterPro"/>
</dbReference>
<dbReference type="PANTHER" id="PTHR31499">
    <property type="entry name" value="MYB FAMILY TRANSCRIPTION FACTOR PHL11"/>
    <property type="match status" value="1"/>
</dbReference>